<sequence>MKLNKMEQTSESKSMKEMLNGFLGKEVDISIRSGTKLKGRLESVSTYELVITVSHKPVVVLKHAIDYVELTE</sequence>
<name>A0A284VIF6_9EURY</name>
<gene>
    <name evidence="1" type="ORF">MNV_1030031</name>
</gene>
<organism evidence="1 2">
    <name type="scientific">Candidatus Methanoperedens nitratireducens</name>
    <dbReference type="NCBI Taxonomy" id="1392998"/>
    <lineage>
        <taxon>Archaea</taxon>
        <taxon>Methanobacteriati</taxon>
        <taxon>Methanobacteriota</taxon>
        <taxon>Stenosarchaea group</taxon>
        <taxon>Methanomicrobia</taxon>
        <taxon>Methanosarcinales</taxon>
        <taxon>ANME-2 cluster</taxon>
        <taxon>Candidatus Methanoperedentaceae</taxon>
        <taxon>Candidatus Methanoperedens</taxon>
    </lineage>
</organism>
<proteinExistence type="predicted"/>
<dbReference type="RefSeq" id="WP_096203417.1">
    <property type="nucleotide sequence ID" value="NZ_FZMP01000006.1"/>
</dbReference>
<dbReference type="Gene3D" id="2.30.30.100">
    <property type="match status" value="1"/>
</dbReference>
<dbReference type="InterPro" id="IPR010920">
    <property type="entry name" value="LSM_dom_sf"/>
</dbReference>
<dbReference type="AlphaFoldDB" id="A0A284VIF6"/>
<dbReference type="Proteomes" id="UP000218615">
    <property type="component" value="Unassembled WGS sequence"/>
</dbReference>
<keyword evidence="2" id="KW-1185">Reference proteome</keyword>
<dbReference type="STRING" id="1392998.ANME2D_01498"/>
<evidence type="ECO:0000313" key="1">
    <source>
        <dbReference type="EMBL" id="SNQ59011.1"/>
    </source>
</evidence>
<evidence type="ECO:0000313" key="2">
    <source>
        <dbReference type="Proteomes" id="UP000218615"/>
    </source>
</evidence>
<dbReference type="SUPFAM" id="SSF50182">
    <property type="entry name" value="Sm-like ribonucleoproteins"/>
    <property type="match status" value="1"/>
</dbReference>
<protein>
    <recommendedName>
        <fullName evidence="3">DUF2642 domain-containing protein</fullName>
    </recommendedName>
</protein>
<accession>A0A284VIF6</accession>
<evidence type="ECO:0008006" key="3">
    <source>
        <dbReference type="Google" id="ProtNLM"/>
    </source>
</evidence>
<dbReference type="EMBL" id="FZMP01000006">
    <property type="protein sequence ID" value="SNQ59011.1"/>
    <property type="molecule type" value="Genomic_DNA"/>
</dbReference>
<reference evidence="2" key="1">
    <citation type="submission" date="2017-06" db="EMBL/GenBank/DDBJ databases">
        <authorList>
            <person name="Cremers G."/>
        </authorList>
    </citation>
    <scope>NUCLEOTIDE SEQUENCE [LARGE SCALE GENOMIC DNA]</scope>
</reference>
<dbReference type="OrthoDB" id="375698at2157"/>